<feature type="transmembrane region" description="Helical" evidence="12">
    <location>
        <begin position="290"/>
        <end position="307"/>
    </location>
</feature>
<dbReference type="GO" id="GO:0005743">
    <property type="term" value="C:mitochondrial inner membrane"/>
    <property type="evidence" value="ECO:0007669"/>
    <property type="project" value="UniProtKB-SubCell"/>
</dbReference>
<comment type="caution">
    <text evidence="15">The sequence shown here is derived from an EMBL/GenBank/DDBJ whole genome shotgun (WGS) entry which is preliminary data.</text>
</comment>
<keyword evidence="7 12" id="KW-1133">Transmembrane helix</keyword>
<evidence type="ECO:0000256" key="11">
    <source>
        <dbReference type="PROSITE-ProRule" id="PRU00176"/>
    </source>
</evidence>
<dbReference type="Gene3D" id="3.40.50.300">
    <property type="entry name" value="P-loop containing nucleotide triphosphate hydrolases"/>
    <property type="match status" value="1"/>
</dbReference>
<dbReference type="PANTHER" id="PTHR32198:SF2">
    <property type="entry name" value="MITOCHONDRIAL ESCAPE PROTEIN 2"/>
    <property type="match status" value="1"/>
</dbReference>
<feature type="coiled-coil region" evidence="13">
    <location>
        <begin position="787"/>
        <end position="814"/>
    </location>
</feature>
<dbReference type="InterPro" id="IPR034260">
    <property type="entry name" value="Yme2_RRM"/>
</dbReference>
<dbReference type="Gene3D" id="3.30.70.330">
    <property type="match status" value="1"/>
</dbReference>
<dbReference type="GO" id="GO:0006397">
    <property type="term" value="P:mRNA processing"/>
    <property type="evidence" value="ECO:0007669"/>
    <property type="project" value="UniProtKB-UniRule"/>
</dbReference>
<keyword evidence="12" id="KW-0507">mRNA processing</keyword>
<dbReference type="AlphaFoldDB" id="A0AAV9VJE5"/>
<comment type="function">
    <text evidence="10 12">Plays a role in maintaining the mitochondrial genome and in controlling the mtDNA escape. Involved in the regulation of mtDNA nucleotide structure and number. May have a dispensable role in early maturation of pre-rRNA.</text>
</comment>
<keyword evidence="16" id="KW-1185">Reference proteome</keyword>
<dbReference type="Proteomes" id="UP001373714">
    <property type="component" value="Unassembled WGS sequence"/>
</dbReference>
<dbReference type="SUPFAM" id="SSF54928">
    <property type="entry name" value="RNA-binding domain, RBD"/>
    <property type="match status" value="1"/>
</dbReference>
<evidence type="ECO:0000256" key="12">
    <source>
        <dbReference type="RuleBase" id="RU367108"/>
    </source>
</evidence>
<name>A0AAV9VJE5_9PEZI</name>
<dbReference type="PANTHER" id="PTHR32198">
    <property type="entry name" value="MITOCHONDRIAL ESCAPE PROTEIN 2"/>
    <property type="match status" value="1"/>
</dbReference>
<organism evidence="15 16">
    <name type="scientific">Orbilia blumenaviensis</name>
    <dbReference type="NCBI Taxonomy" id="1796055"/>
    <lineage>
        <taxon>Eukaryota</taxon>
        <taxon>Fungi</taxon>
        <taxon>Dikarya</taxon>
        <taxon>Ascomycota</taxon>
        <taxon>Pezizomycotina</taxon>
        <taxon>Orbiliomycetes</taxon>
        <taxon>Orbiliales</taxon>
        <taxon>Orbiliaceae</taxon>
        <taxon>Orbilia</taxon>
    </lineage>
</organism>
<evidence type="ECO:0000256" key="8">
    <source>
        <dbReference type="ARBA" id="ARBA00023128"/>
    </source>
</evidence>
<evidence type="ECO:0000256" key="7">
    <source>
        <dbReference type="ARBA" id="ARBA00022989"/>
    </source>
</evidence>
<dbReference type="EMBL" id="JAVHNS010000002">
    <property type="protein sequence ID" value="KAK6361673.1"/>
    <property type="molecule type" value="Genomic_DNA"/>
</dbReference>
<evidence type="ECO:0000313" key="16">
    <source>
        <dbReference type="Proteomes" id="UP001373714"/>
    </source>
</evidence>
<feature type="domain" description="RRM" evidence="14">
    <location>
        <begin position="192"/>
        <end position="272"/>
    </location>
</feature>
<dbReference type="GO" id="GO:0003723">
    <property type="term" value="F:RNA binding"/>
    <property type="evidence" value="ECO:0007669"/>
    <property type="project" value="UniProtKB-UniRule"/>
</dbReference>
<keyword evidence="4 12" id="KW-0812">Transmembrane</keyword>
<evidence type="ECO:0000256" key="6">
    <source>
        <dbReference type="ARBA" id="ARBA00022946"/>
    </source>
</evidence>
<dbReference type="InterPro" id="IPR035979">
    <property type="entry name" value="RBD_domain_sf"/>
</dbReference>
<evidence type="ECO:0000256" key="1">
    <source>
        <dbReference type="ARBA" id="ARBA00004434"/>
    </source>
</evidence>
<reference evidence="15 16" key="1">
    <citation type="submission" date="2019-10" db="EMBL/GenBank/DDBJ databases">
        <authorList>
            <person name="Palmer J.M."/>
        </authorList>
    </citation>
    <scope>NUCLEOTIDE SEQUENCE [LARGE SCALE GENOMIC DNA]</scope>
    <source>
        <strain evidence="15 16">TWF730</strain>
    </source>
</reference>
<comment type="subcellular location">
    <subcellularLocation>
        <location evidence="1 12">Mitochondrion inner membrane</location>
        <topology evidence="1 12">Single-pass membrane protein</topology>
    </subcellularLocation>
</comment>
<evidence type="ECO:0000259" key="14">
    <source>
        <dbReference type="PROSITE" id="PS50102"/>
    </source>
</evidence>
<dbReference type="InterPro" id="IPR018850">
    <property type="entry name" value="Mt_escape_2_C"/>
</dbReference>
<sequence length="819" mass="92344">MFSLATTRAQCLRRALPLPRASRQALQAWRFQPPRRHATATALPTGADGSTVHVEPTEFLSDIPESGFIDIKPNEGLLFFDNIYPVVSAFLDSRFIPIRLDQISSAEKLIKYSIPKDFPVKINQVIPRIKDGGAFVKFIKPAGTTDRDVERQMRELLSQNKVRPWYSPFGQVRCFLVEGQPWLEDLQRFPATRLKVEFEGQDVSSEQLYSTFRRFGRLIDINPLPKDSKELPRYAYLTFWNIRSATAARNCLHDLKIKGADGKETQLRILYSPVVKAHTIRKWILDHPKIVLPILAAIIAAIAIAVFDPIRTFFVRAHITHSLDFGSKAWTWFKGAASTYLIINRKQGSEGSGDLSVLWEERKENVETMKSWLQESTETFIVVQGPRGSGKRDIVLGDVLKDWKHTLVFDCEPVQEGHGDAQIIRAAAAQVGYRPVFGWLNSINSWVDLAVQGTLGTAAGLSETLETQFTKILQNTATALKQVAIAERLKTDKDASLNDDEWLEAHPEKRPVVVIDNFLHRSDAAGEKIYQRLADWAALLVSANVAHVIFMTNDVSFSKQLAKSLPDRVFRTVMLGDASPEAAKRYVLSHIHSGMTDEEKSKEIEELDSSIDQLGGRLTDLEFLARRIRTGEMPAQAVSEIVKTSANEILKLYFLGDPTKRIYTKEQAWALIKMFGEGKKDQLRYNEVLLHGLFNKRGEEALQALEQAEFITIVSAEGRPWAIKPGKPVYRAAFRKLEGDKVLQAKLDIDVATELTKTETANVVKYETELTTLAQLPSRPSEVAGRVAWLLKKLQASQVKIEQYEKEIGALKKILQNEF</sequence>
<evidence type="ECO:0000256" key="2">
    <source>
        <dbReference type="ARBA" id="ARBA00010320"/>
    </source>
</evidence>
<dbReference type="InterPro" id="IPR027417">
    <property type="entry name" value="P-loop_NTPase"/>
</dbReference>
<keyword evidence="13" id="KW-0175">Coiled coil</keyword>
<keyword evidence="5 12" id="KW-0999">Mitochondrion inner membrane</keyword>
<gene>
    <name evidence="15" type="primary">YME2</name>
    <name evidence="15" type="ORF">TWF730_005387</name>
</gene>
<protein>
    <recommendedName>
        <fullName evidence="3 12">Mitochondrial escape protein 2</fullName>
    </recommendedName>
</protein>
<keyword evidence="9 12" id="KW-0472">Membrane</keyword>
<dbReference type="CDD" id="cd12433">
    <property type="entry name" value="RRM_Yme2p_like"/>
    <property type="match status" value="1"/>
</dbReference>
<keyword evidence="8 12" id="KW-0496">Mitochondrion</keyword>
<dbReference type="PROSITE" id="PS50102">
    <property type="entry name" value="RRM"/>
    <property type="match status" value="1"/>
</dbReference>
<evidence type="ECO:0000256" key="13">
    <source>
        <dbReference type="SAM" id="Coils"/>
    </source>
</evidence>
<evidence type="ECO:0000256" key="10">
    <source>
        <dbReference type="ARBA" id="ARBA00025276"/>
    </source>
</evidence>
<dbReference type="InterPro" id="IPR012677">
    <property type="entry name" value="Nucleotide-bd_a/b_plait_sf"/>
</dbReference>
<proteinExistence type="inferred from homology"/>
<dbReference type="Pfam" id="PF10443">
    <property type="entry name" value="RNA12"/>
    <property type="match status" value="1"/>
</dbReference>
<evidence type="ECO:0000256" key="3">
    <source>
        <dbReference type="ARBA" id="ARBA00020222"/>
    </source>
</evidence>
<keyword evidence="6" id="KW-0809">Transit peptide</keyword>
<evidence type="ECO:0000313" key="15">
    <source>
        <dbReference type="EMBL" id="KAK6361673.1"/>
    </source>
</evidence>
<evidence type="ECO:0000256" key="4">
    <source>
        <dbReference type="ARBA" id="ARBA00022692"/>
    </source>
</evidence>
<dbReference type="Pfam" id="PF00076">
    <property type="entry name" value="RRM_1"/>
    <property type="match status" value="1"/>
</dbReference>
<evidence type="ECO:0000256" key="5">
    <source>
        <dbReference type="ARBA" id="ARBA00022792"/>
    </source>
</evidence>
<dbReference type="InterPro" id="IPR000504">
    <property type="entry name" value="RRM_dom"/>
</dbReference>
<evidence type="ECO:0000256" key="9">
    <source>
        <dbReference type="ARBA" id="ARBA00023136"/>
    </source>
</evidence>
<comment type="similarity">
    <text evidence="2 12">Belongs to the YME2 family.</text>
</comment>
<dbReference type="InterPro" id="IPR039627">
    <property type="entry name" value="Yme2_C"/>
</dbReference>
<accession>A0AAV9VJE5</accession>
<keyword evidence="11 12" id="KW-0694">RNA-binding</keyword>